<proteinExistence type="inferred from homology"/>
<sequence>MAEDLLNAEPIFFRKASSVDQKIGFCTASLNQSIFRVLKSSTPSKKKKTKRLSGDLTPKRAKKSPMNGNSKNGSIAHLFKKNSEEQMAPRTQIYSSTGATLALLRQTAGGNEPVAAKKNHTLVDYSDSEGSSDEDEKKPILPTQKIRDGGGDAPSSLLIKNKAQSSDWFTQPFFEAKEEKPVPSAALSPKKPKESPAVSPKKETLKPFSILKTNGQSQPLKKEVNGNGLFYGPQLPPKKDLLFDDEKPTPCTSKLVTPIQSSSAPRLVPSNVLKQQRLNKSFDGHKATNGLLHSNKENGHQERRFLENGNGVERRNGEIPNKRILDQRQDGPPPQRKRLLSERGEEERKHPIIDRTVISHWRWTQNNRIGHRNKGCGLINHANDCFLNACLQVVAHTAPLAKFIEAHGEKPRKGIARTGDTGFSSLCDRSIESHASNFNLRCRDPCLLCIFRTHINQAFHANGAFVSPLLKFTRLFFKTHIRGRQEDAHEAFLNLLDGIDGIALPGIKPASRTSSSENLNEMSQNASSKSTPSEQIFGMTVRYRGLCKHCGKESNGYERHRVLQLGLDKWRNTCASELLQRFFRTEQLTDYKCEKCGFRGAYLRTAQMLRPPAILVLLIGRFSFLRKVRDQVLPNTFLDLQPFVVDQGGYSHGDNRYQLRGVVDHLGVTLDSGHYRAFHVDVTGQQWFEFDDEMVRRTDEQSMKRDVANGCYMLIYHRKANCP</sequence>
<evidence type="ECO:0000256" key="9">
    <source>
        <dbReference type="SAM" id="MobiDB-lite"/>
    </source>
</evidence>
<dbReference type="Pfam" id="PF00443">
    <property type="entry name" value="UCH"/>
    <property type="match status" value="1"/>
</dbReference>
<evidence type="ECO:0000256" key="7">
    <source>
        <dbReference type="ARBA" id="ARBA00022807"/>
    </source>
</evidence>
<dbReference type="Proteomes" id="UP000887575">
    <property type="component" value="Unassembled WGS sequence"/>
</dbReference>
<dbReference type="GO" id="GO:0005730">
    <property type="term" value="C:nucleolus"/>
    <property type="evidence" value="ECO:0007669"/>
    <property type="project" value="UniProtKB-SubCell"/>
</dbReference>
<feature type="region of interest" description="Disordered" evidence="9">
    <location>
        <begin position="179"/>
        <end position="203"/>
    </location>
</feature>
<dbReference type="GO" id="GO:0006508">
    <property type="term" value="P:proteolysis"/>
    <property type="evidence" value="ECO:0007669"/>
    <property type="project" value="UniProtKB-KW"/>
</dbReference>
<comment type="similarity">
    <text evidence="3 8">Belongs to the peptidase C19 family.</text>
</comment>
<dbReference type="PROSITE" id="PS50235">
    <property type="entry name" value="USP_3"/>
    <property type="match status" value="1"/>
</dbReference>
<keyword evidence="11" id="KW-1185">Reference proteome</keyword>
<dbReference type="AlphaFoldDB" id="A0AAF3EW67"/>
<evidence type="ECO:0000313" key="11">
    <source>
        <dbReference type="Proteomes" id="UP000887575"/>
    </source>
</evidence>
<name>A0AAF3EW67_9BILA</name>
<dbReference type="Gene3D" id="3.90.70.10">
    <property type="entry name" value="Cysteine proteinases"/>
    <property type="match status" value="1"/>
</dbReference>
<feature type="region of interest" description="Disordered" evidence="9">
    <location>
        <begin position="112"/>
        <end position="157"/>
    </location>
</feature>
<evidence type="ECO:0000256" key="1">
    <source>
        <dbReference type="ARBA" id="ARBA00000707"/>
    </source>
</evidence>
<feature type="compositionally biased region" description="Basic and acidic residues" evidence="9">
    <location>
        <begin position="294"/>
        <end position="329"/>
    </location>
</feature>
<dbReference type="GO" id="GO:0005829">
    <property type="term" value="C:cytosol"/>
    <property type="evidence" value="ECO:0007669"/>
    <property type="project" value="TreeGrafter"/>
</dbReference>
<dbReference type="PROSITE" id="PS00973">
    <property type="entry name" value="USP_2"/>
    <property type="match status" value="1"/>
</dbReference>
<dbReference type="SUPFAM" id="SSF54001">
    <property type="entry name" value="Cysteine proteinases"/>
    <property type="match status" value="1"/>
</dbReference>
<dbReference type="InterPro" id="IPR038765">
    <property type="entry name" value="Papain-like_cys_pep_sf"/>
</dbReference>
<keyword evidence="7 8" id="KW-0788">Thiol protease</keyword>
<evidence type="ECO:0000256" key="4">
    <source>
        <dbReference type="ARBA" id="ARBA00022670"/>
    </source>
</evidence>
<comment type="catalytic activity">
    <reaction evidence="1 8">
        <text>Thiol-dependent hydrolysis of ester, thioester, amide, peptide and isopeptide bonds formed by the C-terminal Gly of ubiquitin (a 76-residue protein attached to proteins as an intracellular targeting signal).</text>
        <dbReference type="EC" id="3.4.19.12"/>
    </reaction>
</comment>
<feature type="compositionally biased region" description="Basic and acidic residues" evidence="9">
    <location>
        <begin position="135"/>
        <end position="150"/>
    </location>
</feature>
<protein>
    <recommendedName>
        <fullName evidence="8">Ubiquitin carboxyl-terminal hydrolase</fullName>
        <ecNumber evidence="8">3.4.19.12</ecNumber>
    </recommendedName>
</protein>
<feature type="region of interest" description="Disordered" evidence="9">
    <location>
        <begin position="41"/>
        <end position="74"/>
    </location>
</feature>
<evidence type="ECO:0000313" key="12">
    <source>
        <dbReference type="WBParaSite" id="MBELARI_LOCUS18415"/>
    </source>
</evidence>
<evidence type="ECO:0000256" key="3">
    <source>
        <dbReference type="ARBA" id="ARBA00009085"/>
    </source>
</evidence>
<reference evidence="12" key="1">
    <citation type="submission" date="2024-02" db="UniProtKB">
        <authorList>
            <consortium name="WormBaseParasite"/>
        </authorList>
    </citation>
    <scope>IDENTIFICATION</scope>
</reference>
<dbReference type="InterPro" id="IPR028889">
    <property type="entry name" value="USP"/>
</dbReference>
<dbReference type="GO" id="GO:0042981">
    <property type="term" value="P:regulation of apoptotic process"/>
    <property type="evidence" value="ECO:0007669"/>
    <property type="project" value="TreeGrafter"/>
</dbReference>
<dbReference type="EC" id="3.4.19.12" evidence="8"/>
<dbReference type="PROSITE" id="PS00972">
    <property type="entry name" value="USP_1"/>
    <property type="match status" value="1"/>
</dbReference>
<keyword evidence="5 8" id="KW-0833">Ubl conjugation pathway</keyword>
<dbReference type="PANTHER" id="PTHR24006:SF758">
    <property type="entry name" value="UBIQUITIN CARBOXYL-TERMINAL HYDROLASE 36"/>
    <property type="match status" value="1"/>
</dbReference>
<dbReference type="WBParaSite" id="MBELARI_LOCUS18415">
    <property type="protein sequence ID" value="MBELARI_LOCUS18415"/>
    <property type="gene ID" value="MBELARI_LOCUS18415"/>
</dbReference>
<evidence type="ECO:0000256" key="6">
    <source>
        <dbReference type="ARBA" id="ARBA00022801"/>
    </source>
</evidence>
<evidence type="ECO:0000256" key="2">
    <source>
        <dbReference type="ARBA" id="ARBA00004604"/>
    </source>
</evidence>
<dbReference type="GO" id="GO:0004843">
    <property type="term" value="F:cysteine-type deubiquitinase activity"/>
    <property type="evidence" value="ECO:0007669"/>
    <property type="project" value="UniProtKB-UniRule"/>
</dbReference>
<comment type="subcellular location">
    <subcellularLocation>
        <location evidence="2">Nucleus</location>
        <location evidence="2">Nucleolus</location>
    </subcellularLocation>
</comment>
<accession>A0AAF3EW67</accession>
<keyword evidence="6 8" id="KW-0378">Hydrolase</keyword>
<keyword evidence="4 8" id="KW-0645">Protease</keyword>
<evidence type="ECO:0000256" key="5">
    <source>
        <dbReference type="ARBA" id="ARBA00022786"/>
    </source>
</evidence>
<organism evidence="11 12">
    <name type="scientific">Mesorhabditis belari</name>
    <dbReference type="NCBI Taxonomy" id="2138241"/>
    <lineage>
        <taxon>Eukaryota</taxon>
        <taxon>Metazoa</taxon>
        <taxon>Ecdysozoa</taxon>
        <taxon>Nematoda</taxon>
        <taxon>Chromadorea</taxon>
        <taxon>Rhabditida</taxon>
        <taxon>Rhabditina</taxon>
        <taxon>Rhabditomorpha</taxon>
        <taxon>Rhabditoidea</taxon>
        <taxon>Rhabditidae</taxon>
        <taxon>Mesorhabditinae</taxon>
        <taxon>Mesorhabditis</taxon>
    </lineage>
</organism>
<evidence type="ECO:0000256" key="8">
    <source>
        <dbReference type="RuleBase" id="RU366025"/>
    </source>
</evidence>
<dbReference type="InterPro" id="IPR050164">
    <property type="entry name" value="Peptidase_C19"/>
</dbReference>
<dbReference type="GO" id="GO:0016579">
    <property type="term" value="P:protein deubiquitination"/>
    <property type="evidence" value="ECO:0007669"/>
    <property type="project" value="InterPro"/>
</dbReference>
<feature type="compositionally biased region" description="Polar residues" evidence="9">
    <location>
        <begin position="511"/>
        <end position="533"/>
    </location>
</feature>
<evidence type="ECO:0000259" key="10">
    <source>
        <dbReference type="PROSITE" id="PS50235"/>
    </source>
</evidence>
<feature type="region of interest" description="Disordered" evidence="9">
    <location>
        <begin position="510"/>
        <end position="533"/>
    </location>
</feature>
<feature type="region of interest" description="Disordered" evidence="9">
    <location>
        <begin position="284"/>
        <end position="347"/>
    </location>
</feature>
<dbReference type="InterPro" id="IPR001394">
    <property type="entry name" value="Peptidase_C19_UCH"/>
</dbReference>
<dbReference type="InterPro" id="IPR018200">
    <property type="entry name" value="USP_CS"/>
</dbReference>
<feature type="domain" description="USP" evidence="10">
    <location>
        <begin position="376"/>
        <end position="719"/>
    </location>
</feature>
<dbReference type="PANTHER" id="PTHR24006">
    <property type="entry name" value="UBIQUITIN CARBOXYL-TERMINAL HYDROLASE"/>
    <property type="match status" value="1"/>
</dbReference>